<reference evidence="1" key="1">
    <citation type="journal article" date="2023" name="G3 (Bethesda)">
        <title>Whole genome assemblies of Zophobas morio and Tenebrio molitor.</title>
        <authorList>
            <person name="Kaur S."/>
            <person name="Stinson S.A."/>
            <person name="diCenzo G.C."/>
        </authorList>
    </citation>
    <scope>NUCLEOTIDE SEQUENCE</scope>
    <source>
        <strain evidence="1">QUZm001</strain>
    </source>
</reference>
<proteinExistence type="predicted"/>
<organism evidence="1 2">
    <name type="scientific">Zophobas morio</name>
    <dbReference type="NCBI Taxonomy" id="2755281"/>
    <lineage>
        <taxon>Eukaryota</taxon>
        <taxon>Metazoa</taxon>
        <taxon>Ecdysozoa</taxon>
        <taxon>Arthropoda</taxon>
        <taxon>Hexapoda</taxon>
        <taxon>Insecta</taxon>
        <taxon>Pterygota</taxon>
        <taxon>Neoptera</taxon>
        <taxon>Endopterygota</taxon>
        <taxon>Coleoptera</taxon>
        <taxon>Polyphaga</taxon>
        <taxon>Cucujiformia</taxon>
        <taxon>Tenebrionidae</taxon>
        <taxon>Zophobas</taxon>
    </lineage>
</organism>
<dbReference type="EMBL" id="JALNTZ010000009">
    <property type="protein sequence ID" value="KAJ3641621.1"/>
    <property type="molecule type" value="Genomic_DNA"/>
</dbReference>
<name>A0AA38HR65_9CUCU</name>
<keyword evidence="2" id="KW-1185">Reference proteome</keyword>
<sequence length="95" mass="10913">MCLITQRISHEMGFYSNSPGLYMFWWKLRRRTSGFLRGNKSSVEIDTSWGHRGPSRGSMGLLSTITTYSKLVMMIRHICKKAALIFSNSFLCKSL</sequence>
<accession>A0AA38HR65</accession>
<gene>
    <name evidence="1" type="ORF">Zmor_028117</name>
</gene>
<protein>
    <submittedName>
        <fullName evidence="1">Uncharacterized protein</fullName>
    </submittedName>
</protein>
<evidence type="ECO:0000313" key="1">
    <source>
        <dbReference type="EMBL" id="KAJ3641621.1"/>
    </source>
</evidence>
<dbReference type="AlphaFoldDB" id="A0AA38HR65"/>
<comment type="caution">
    <text evidence="1">The sequence shown here is derived from an EMBL/GenBank/DDBJ whole genome shotgun (WGS) entry which is preliminary data.</text>
</comment>
<dbReference type="Proteomes" id="UP001168821">
    <property type="component" value="Unassembled WGS sequence"/>
</dbReference>
<evidence type="ECO:0000313" key="2">
    <source>
        <dbReference type="Proteomes" id="UP001168821"/>
    </source>
</evidence>